<evidence type="ECO:0000256" key="4">
    <source>
        <dbReference type="RuleBase" id="RU000675"/>
    </source>
</evidence>
<dbReference type="Pfam" id="PF01301">
    <property type="entry name" value="Glyco_hydro_35"/>
    <property type="match status" value="1"/>
</dbReference>
<name>A0ABW3HTQ8_9BACL</name>
<evidence type="ECO:0000256" key="1">
    <source>
        <dbReference type="ARBA" id="ARBA00009809"/>
    </source>
</evidence>
<evidence type="ECO:0000313" key="7">
    <source>
        <dbReference type="EMBL" id="MFD0960927.1"/>
    </source>
</evidence>
<dbReference type="Gene3D" id="3.20.20.80">
    <property type="entry name" value="Glycosidases"/>
    <property type="match status" value="1"/>
</dbReference>
<comment type="caution">
    <text evidence="7">The sequence shown here is derived from an EMBL/GenBank/DDBJ whole genome shotgun (WGS) entry which is preliminary data.</text>
</comment>
<dbReference type="RefSeq" id="WP_377565888.1">
    <property type="nucleotide sequence ID" value="NZ_JBHTJZ010000024.1"/>
</dbReference>
<feature type="domain" description="Glycoside hydrolase 35 catalytic" evidence="6">
    <location>
        <begin position="1"/>
        <end position="314"/>
    </location>
</feature>
<dbReference type="PROSITE" id="PS01182">
    <property type="entry name" value="GLYCOSYL_HYDROL_F35"/>
    <property type="match status" value="1"/>
</dbReference>
<organism evidence="7 8">
    <name type="scientific">Paenibacillus chungangensis</name>
    <dbReference type="NCBI Taxonomy" id="696535"/>
    <lineage>
        <taxon>Bacteria</taxon>
        <taxon>Bacillati</taxon>
        <taxon>Bacillota</taxon>
        <taxon>Bacilli</taxon>
        <taxon>Bacillales</taxon>
        <taxon>Paenibacillaceae</taxon>
        <taxon>Paenibacillus</taxon>
    </lineage>
</organism>
<keyword evidence="2 4" id="KW-0378">Hydrolase</keyword>
<keyword evidence="3 4" id="KW-0326">Glycosidase</keyword>
<dbReference type="InterPro" id="IPR019801">
    <property type="entry name" value="Glyco_hydro_35_CS"/>
</dbReference>
<proteinExistence type="inferred from homology"/>
<reference evidence="8" key="1">
    <citation type="journal article" date="2019" name="Int. J. Syst. Evol. Microbiol.">
        <title>The Global Catalogue of Microorganisms (GCM) 10K type strain sequencing project: providing services to taxonomists for standard genome sequencing and annotation.</title>
        <authorList>
            <consortium name="The Broad Institute Genomics Platform"/>
            <consortium name="The Broad Institute Genome Sequencing Center for Infectious Disease"/>
            <person name="Wu L."/>
            <person name="Ma J."/>
        </authorList>
    </citation>
    <scope>NUCLEOTIDE SEQUENCE [LARGE SCALE GENOMIC DNA]</scope>
    <source>
        <strain evidence="8">CCUG 59129</strain>
    </source>
</reference>
<dbReference type="GO" id="GO:0004565">
    <property type="term" value="F:beta-galactosidase activity"/>
    <property type="evidence" value="ECO:0007669"/>
    <property type="project" value="UniProtKB-EC"/>
</dbReference>
<dbReference type="SUPFAM" id="SSF51445">
    <property type="entry name" value="(Trans)glycosidases"/>
    <property type="match status" value="1"/>
</dbReference>
<sequence>MKACGISIVATYIFWNHHEEIEGEHEWSGSRNVRQFLNLCARHQMYAFLRLGPYCHGEARIGGFPDWVVSKCRIRTNDPLYMTYVQRHYRQIFGQVEGMLFKDGGPVIGVQIENEYLGGQEHMAALKKMAIDAGFDVPYYSATAGGGQFDSIPEGELLSMFGGYPEAPWSQHTEPMPPNTNFFFTPIRDDSNVGSDLIKHDLDKRGKNPPEIERYPYFMCELGSGNQVTHHRRPIISSDDIASMALVKLGSGCNWPGYYMFHGGTNPIGHLSTLHESKATGYPNNYPVLSYDFQSPIGEYGQMRDGYHELKLIHFFLQDFGELLAPMCLHLPKRQPKDLMDTDTLKCAVRSDGSSGFLFINNYVRLQENKSIEKVQFEVALANGDSIRFPNDAITIPADERAIFPFQLMLEEQVILRYATAQLVAKLDGYDATYVFFAVDGIPVQMAFDITTVKRIALEGKGNVSQNGQIILVSELEAGPDCIVRLELASGRSIRLLILTKAQALRCWKAEMWGEDRLFMSEADILVDGNRAQMLQRSPVQWEVSIYPEPLISPMIGEILTTVKPKGAFVSYSQIVRQDKLNVAVQALANGIADYDGKKYEVRQWRIKVNADCDCMDAYTDVNNIFLRIEYEGDMAVLRTLEQELLADHFYNGLPWEIGLKQCITNLNGGEWLLQIMPMMKQQQIYLERVPSFEEDTVAELLSVKAEVEYTKTIE</sequence>
<dbReference type="Proteomes" id="UP001596989">
    <property type="component" value="Unassembled WGS sequence"/>
</dbReference>
<dbReference type="InterPro" id="IPR031330">
    <property type="entry name" value="Gly_Hdrlase_35_cat"/>
</dbReference>
<comment type="catalytic activity">
    <reaction evidence="4">
        <text>Hydrolysis of terminal non-reducing beta-D-galactose residues in beta-D-galactosides.</text>
        <dbReference type="EC" id="3.2.1.23"/>
    </reaction>
</comment>
<accession>A0ABW3HTQ8</accession>
<gene>
    <name evidence="7" type="ORF">ACFQ2I_16170</name>
</gene>
<evidence type="ECO:0000256" key="5">
    <source>
        <dbReference type="RuleBase" id="RU003679"/>
    </source>
</evidence>
<evidence type="ECO:0000259" key="6">
    <source>
        <dbReference type="Pfam" id="PF01301"/>
    </source>
</evidence>
<dbReference type="EC" id="3.2.1.23" evidence="4"/>
<dbReference type="EMBL" id="JBHTJZ010000024">
    <property type="protein sequence ID" value="MFD0960927.1"/>
    <property type="molecule type" value="Genomic_DNA"/>
</dbReference>
<dbReference type="InterPro" id="IPR001944">
    <property type="entry name" value="Glycoside_Hdrlase_35"/>
</dbReference>
<comment type="similarity">
    <text evidence="1 5">Belongs to the glycosyl hydrolase 35 family.</text>
</comment>
<keyword evidence="8" id="KW-1185">Reference proteome</keyword>
<dbReference type="PANTHER" id="PTHR23421">
    <property type="entry name" value="BETA-GALACTOSIDASE RELATED"/>
    <property type="match status" value="1"/>
</dbReference>
<dbReference type="InterPro" id="IPR017853">
    <property type="entry name" value="GH"/>
</dbReference>
<evidence type="ECO:0000313" key="8">
    <source>
        <dbReference type="Proteomes" id="UP001596989"/>
    </source>
</evidence>
<dbReference type="PRINTS" id="PR00742">
    <property type="entry name" value="GLHYDRLASE35"/>
</dbReference>
<evidence type="ECO:0000256" key="2">
    <source>
        <dbReference type="ARBA" id="ARBA00022801"/>
    </source>
</evidence>
<protein>
    <recommendedName>
        <fullName evidence="4">Beta-galactosidase</fullName>
        <ecNumber evidence="4">3.2.1.23</ecNumber>
    </recommendedName>
</protein>
<evidence type="ECO:0000256" key="3">
    <source>
        <dbReference type="ARBA" id="ARBA00023295"/>
    </source>
</evidence>